<dbReference type="AlphaFoldDB" id="A0A026WRQ8"/>
<dbReference type="STRING" id="2015173.A0A026WRQ8"/>
<name>A0A026WRQ8_OOCBI</name>
<gene>
    <name evidence="3" type="ORF">X777_14904</name>
</gene>
<feature type="compositionally biased region" description="Low complexity" evidence="2">
    <location>
        <begin position="988"/>
        <end position="1001"/>
    </location>
</feature>
<reference evidence="3 4" key="1">
    <citation type="journal article" date="2014" name="Curr. Biol.">
        <title>The genome of the clonal raider ant Cerapachys biroi.</title>
        <authorList>
            <person name="Oxley P.R."/>
            <person name="Ji L."/>
            <person name="Fetter-Pruneda I."/>
            <person name="McKenzie S.K."/>
            <person name="Li C."/>
            <person name="Hu H."/>
            <person name="Zhang G."/>
            <person name="Kronauer D.J."/>
        </authorList>
    </citation>
    <scope>NUCLEOTIDE SEQUENCE [LARGE SCALE GENOMIC DNA]</scope>
</reference>
<feature type="compositionally biased region" description="Basic residues" evidence="2">
    <location>
        <begin position="365"/>
        <end position="432"/>
    </location>
</feature>
<sequence>MDNDIDIYADLPSINLNTEQNDQLCNCKESEKKLSSLTNELENLQKIKNTLENNLSSLLKTAKAEIARKDRMIDSLKKRLDDISFRRNRKYESQGFSTYTTSDQQYDVMKQYENVSTMQEIESRLYQTEFCQDESESKKIQSDTDQTPTIFGERMHKRILETEEEKQKVLRFNGGKETAEESNKENGSRFSVNNNRNESSITRNSGTEPPYTKNSEKRAIEEDSARGNKRLKLEDNKDETASEALYQNHVTQYDLKDNLAQYEVKDNFVKSNDRLDVAHSFKKEHAPFNVMHRTASEDTKQSRSSNEWKREERSDYSRKDYDGSRSRKGSIDNWRSYRNTLTSNHVSEGFNDEYKNGYRYSLPRTHSKSPSRRYSKSPSRKHSKSPSRRYSKSPSRKHSKSPSRRYSKSPSRKHSKSPSRRYSKSPSRKYSKGRSDHESSSSHRLRERSNRTYRDRKYDAYEYNDRYRNGRLKKDYDSKEYDNNKSRYGNREHGDLRDRYKHSLSDVEDNFYKNKKYKNRRIKESTPNVSDNKKPCENDKTVAAIDTRASFSRNADVDQNIEHKTENEPNVKIANSSENTVTRAEMDLNNLEEGQLLDSPEKKTNSASILRNNKIANNNASCRTIENKIKDDSASAFVDDKTNTIISTKQKVDVKVNKAGGTRCLPQANPEDNRKVMQTKSSSASDAMSDEKNNSNNDDDVCRLRSNKVSTDDIRDAATIQQMRDNNDDSCKTHGDKKLKSSTESPTKIKDTDNSSREEDNKVENLSKSDIESIESTLKKKEINDLDTESAIKSAELNHINDDNNRNTENEKLENSPVAELTTKVEIEINCDTKNKDETEIQNKNEICNAVSDKSDIEMSRLCLSDHNYVRNVPAVEPATDSDAVQEPSVMSDCKTAGKTITLRKTKTKEVVDVQSISTSKTTSPIVKSKKNQQAQGIIISRRRRAVTLSDSKASMTVLMNRNVAKTPAVNPSNYNDYDDPASKPRLRPASSRSSSKTICK</sequence>
<feature type="compositionally biased region" description="Basic and acidic residues" evidence="2">
    <location>
        <begin position="725"/>
        <end position="768"/>
    </location>
</feature>
<feature type="compositionally biased region" description="Basic and acidic residues" evidence="2">
    <location>
        <begin position="294"/>
        <end position="325"/>
    </location>
</feature>
<protein>
    <submittedName>
        <fullName evidence="3">LIM domain-binding protein</fullName>
    </submittedName>
</protein>
<feature type="coiled-coil region" evidence="1">
    <location>
        <begin position="27"/>
        <end position="79"/>
    </location>
</feature>
<accession>A0A026WRQ8</accession>
<organism evidence="3 4">
    <name type="scientific">Ooceraea biroi</name>
    <name type="common">Clonal raider ant</name>
    <name type="synonym">Cerapachys biroi</name>
    <dbReference type="NCBI Taxonomy" id="2015173"/>
    <lineage>
        <taxon>Eukaryota</taxon>
        <taxon>Metazoa</taxon>
        <taxon>Ecdysozoa</taxon>
        <taxon>Arthropoda</taxon>
        <taxon>Hexapoda</taxon>
        <taxon>Insecta</taxon>
        <taxon>Pterygota</taxon>
        <taxon>Neoptera</taxon>
        <taxon>Endopterygota</taxon>
        <taxon>Hymenoptera</taxon>
        <taxon>Apocrita</taxon>
        <taxon>Aculeata</taxon>
        <taxon>Formicoidea</taxon>
        <taxon>Formicidae</taxon>
        <taxon>Dorylinae</taxon>
        <taxon>Ooceraea</taxon>
    </lineage>
</organism>
<evidence type="ECO:0000313" key="4">
    <source>
        <dbReference type="Proteomes" id="UP000053097"/>
    </source>
</evidence>
<evidence type="ECO:0000256" key="1">
    <source>
        <dbReference type="SAM" id="Coils"/>
    </source>
</evidence>
<evidence type="ECO:0000256" key="2">
    <source>
        <dbReference type="SAM" id="MobiDB-lite"/>
    </source>
</evidence>
<feature type="compositionally biased region" description="Basic and acidic residues" evidence="2">
    <location>
        <begin position="447"/>
        <end position="460"/>
    </location>
</feature>
<feature type="region of interest" description="Disordered" evidence="2">
    <location>
        <begin position="474"/>
        <end position="494"/>
    </location>
</feature>
<feature type="region of interest" description="Disordered" evidence="2">
    <location>
        <begin position="346"/>
        <end position="460"/>
    </location>
</feature>
<dbReference type="Proteomes" id="UP000053097">
    <property type="component" value="Unassembled WGS sequence"/>
</dbReference>
<keyword evidence="1" id="KW-0175">Coiled coil</keyword>
<evidence type="ECO:0000313" key="3">
    <source>
        <dbReference type="EMBL" id="EZA58735.1"/>
    </source>
</evidence>
<feature type="region of interest" description="Disordered" evidence="2">
    <location>
        <begin position="661"/>
        <end position="768"/>
    </location>
</feature>
<feature type="compositionally biased region" description="Polar residues" evidence="2">
    <location>
        <begin position="676"/>
        <end position="686"/>
    </location>
</feature>
<dbReference type="EMBL" id="KK107119">
    <property type="protein sequence ID" value="EZA58735.1"/>
    <property type="molecule type" value="Genomic_DNA"/>
</dbReference>
<feature type="region of interest" description="Disordered" evidence="2">
    <location>
        <begin position="159"/>
        <end position="244"/>
    </location>
</feature>
<feature type="compositionally biased region" description="Polar residues" evidence="2">
    <location>
        <begin position="188"/>
        <end position="207"/>
    </location>
</feature>
<dbReference type="OMA" id="MTVLMNT"/>
<feature type="compositionally biased region" description="Basic and acidic residues" evidence="2">
    <location>
        <begin position="159"/>
        <end position="168"/>
    </location>
</feature>
<feature type="compositionally biased region" description="Basic and acidic residues" evidence="2">
    <location>
        <begin position="177"/>
        <end position="187"/>
    </location>
</feature>
<keyword evidence="4" id="KW-1185">Reference proteome</keyword>
<proteinExistence type="predicted"/>
<feature type="region of interest" description="Disordered" evidence="2">
    <location>
        <begin position="965"/>
        <end position="1001"/>
    </location>
</feature>
<feature type="compositionally biased region" description="Basic and acidic residues" evidence="2">
    <location>
        <begin position="214"/>
        <end position="240"/>
    </location>
</feature>
<feature type="region of interest" description="Disordered" evidence="2">
    <location>
        <begin position="288"/>
        <end position="331"/>
    </location>
</feature>